<dbReference type="InterPro" id="IPR003593">
    <property type="entry name" value="AAA+_ATPase"/>
</dbReference>
<organism evidence="6 7">
    <name type="scientific">Acetivibrio thermocellus AD2</name>
    <dbReference type="NCBI Taxonomy" id="1138384"/>
    <lineage>
        <taxon>Bacteria</taxon>
        <taxon>Bacillati</taxon>
        <taxon>Bacillota</taxon>
        <taxon>Clostridia</taxon>
        <taxon>Eubacteriales</taxon>
        <taxon>Oscillospiraceae</taxon>
        <taxon>Acetivibrio</taxon>
    </lineage>
</organism>
<dbReference type="InterPro" id="IPR027417">
    <property type="entry name" value="P-loop_NTPase"/>
</dbReference>
<dbReference type="InterPro" id="IPR017871">
    <property type="entry name" value="ABC_transporter-like_CS"/>
</dbReference>
<keyword evidence="3" id="KW-0547">Nucleotide-binding</keyword>
<dbReference type="PANTHER" id="PTHR43335:SF2">
    <property type="entry name" value="ABC TRANSPORTER, ATP-BINDING PROTEIN"/>
    <property type="match status" value="1"/>
</dbReference>
<evidence type="ECO:0000256" key="4">
    <source>
        <dbReference type="ARBA" id="ARBA00022840"/>
    </source>
</evidence>
<keyword evidence="2" id="KW-0813">Transport</keyword>
<dbReference type="GO" id="GO:0016887">
    <property type="term" value="F:ATP hydrolysis activity"/>
    <property type="evidence" value="ECO:0007669"/>
    <property type="project" value="InterPro"/>
</dbReference>
<sequence length="286" mass="31986">MELKLENITKFYGKQCALDNFNGVFTEGIYGLLGPNGAGKTTLINIIIGVLEASKGAILLDGSDVKKMGTKYLDKVGYLPQEPTFYKNFRVDEFLKYMCAIKGIPSKHVDSRIEEVLELVNLTDSYKKKVGALSGGMRQRLGIGQAILNRPDILILDEPTAGLDPGERIRFRNIISKLSKDRIVLLATHIVSDVEYIAKEVLILKKGKLVKKGTTKELERTVEGKIWNVTVSETDVEKYMHKYLIANIKRLEDKLQLRIVSESRPDGIAEAVAPSLEDVFLSIMEQ</sequence>
<comment type="similarity">
    <text evidence="1">Belongs to the ABC transporter superfamily.</text>
</comment>
<dbReference type="RefSeq" id="WP_003518311.1">
    <property type="nucleotide sequence ID" value="NZ_CP013828.1"/>
</dbReference>
<gene>
    <name evidence="6" type="ORF">M972_11875</name>
</gene>
<dbReference type="GO" id="GO:0005524">
    <property type="term" value="F:ATP binding"/>
    <property type="evidence" value="ECO:0007669"/>
    <property type="project" value="UniProtKB-KW"/>
</dbReference>
<dbReference type="CDD" id="cd03264">
    <property type="entry name" value="ABC_drug_resistance_like"/>
    <property type="match status" value="1"/>
</dbReference>
<accession>A0AB36TDW6</accession>
<protein>
    <submittedName>
        <fullName evidence="6">ABC-2 type transport system ATP-binding protein</fullName>
    </submittedName>
</protein>
<dbReference type="GeneID" id="35803009"/>
<evidence type="ECO:0000256" key="2">
    <source>
        <dbReference type="ARBA" id="ARBA00022448"/>
    </source>
</evidence>
<reference evidence="6 7" key="1">
    <citation type="submission" date="2017-09" db="EMBL/GenBank/DDBJ databases">
        <title>Evaluation of Pacific Biosciences Sequencing Technology to Finishing C. thermocellum Genome Sequences.</title>
        <authorList>
            <person name="Brown S."/>
        </authorList>
    </citation>
    <scope>NUCLEOTIDE SEQUENCE [LARGE SCALE GENOMIC DNA]</scope>
    <source>
        <strain evidence="6 7">AD2</strain>
    </source>
</reference>
<name>A0AB36TDW6_ACETH</name>
<dbReference type="Gene3D" id="3.40.50.300">
    <property type="entry name" value="P-loop containing nucleotide triphosphate hydrolases"/>
    <property type="match status" value="1"/>
</dbReference>
<dbReference type="EMBL" id="PDBW01000001">
    <property type="protein sequence ID" value="PFH02112.1"/>
    <property type="molecule type" value="Genomic_DNA"/>
</dbReference>
<dbReference type="PROSITE" id="PS00211">
    <property type="entry name" value="ABC_TRANSPORTER_1"/>
    <property type="match status" value="1"/>
</dbReference>
<dbReference type="Proteomes" id="UP000223596">
    <property type="component" value="Unassembled WGS sequence"/>
</dbReference>
<proteinExistence type="inferred from homology"/>
<evidence type="ECO:0000313" key="7">
    <source>
        <dbReference type="Proteomes" id="UP000223596"/>
    </source>
</evidence>
<dbReference type="Pfam" id="PF00005">
    <property type="entry name" value="ABC_tran"/>
    <property type="match status" value="1"/>
</dbReference>
<evidence type="ECO:0000313" key="6">
    <source>
        <dbReference type="EMBL" id="PFH02112.1"/>
    </source>
</evidence>
<dbReference type="SUPFAM" id="SSF52540">
    <property type="entry name" value="P-loop containing nucleoside triphosphate hydrolases"/>
    <property type="match status" value="1"/>
</dbReference>
<dbReference type="SMART" id="SM00382">
    <property type="entry name" value="AAA"/>
    <property type="match status" value="1"/>
</dbReference>
<dbReference type="PANTHER" id="PTHR43335">
    <property type="entry name" value="ABC TRANSPORTER, ATP-BINDING PROTEIN"/>
    <property type="match status" value="1"/>
</dbReference>
<dbReference type="PROSITE" id="PS50893">
    <property type="entry name" value="ABC_TRANSPORTER_2"/>
    <property type="match status" value="1"/>
</dbReference>
<keyword evidence="4 6" id="KW-0067">ATP-binding</keyword>
<feature type="domain" description="ABC transporter" evidence="5">
    <location>
        <begin position="3"/>
        <end position="231"/>
    </location>
</feature>
<evidence type="ECO:0000256" key="1">
    <source>
        <dbReference type="ARBA" id="ARBA00005417"/>
    </source>
</evidence>
<comment type="caution">
    <text evidence="6">The sequence shown here is derived from an EMBL/GenBank/DDBJ whole genome shotgun (WGS) entry which is preliminary data.</text>
</comment>
<evidence type="ECO:0000259" key="5">
    <source>
        <dbReference type="PROSITE" id="PS50893"/>
    </source>
</evidence>
<dbReference type="AlphaFoldDB" id="A0AB36TDW6"/>
<dbReference type="InterPro" id="IPR003439">
    <property type="entry name" value="ABC_transporter-like_ATP-bd"/>
</dbReference>
<evidence type="ECO:0000256" key="3">
    <source>
        <dbReference type="ARBA" id="ARBA00022741"/>
    </source>
</evidence>